<reference evidence="1 2" key="1">
    <citation type="journal article" date="2011" name="BMC Genomics">
        <title>The genome sequence of E. coli W (ATCC 9637): comparative genome analysis and an improved genome-scale reconstruction of E. coli.</title>
        <authorList>
            <person name="Archer C.T."/>
            <person name="Kim J.F."/>
            <person name="Jeong H."/>
            <person name="Park J.H."/>
            <person name="Vickers C.E."/>
            <person name="Lee S.Y."/>
            <person name="Nielsen L.K."/>
        </authorList>
    </citation>
    <scope>NUCLEOTIDE SEQUENCE [LARGE SCALE GENOMIC DNA]</scope>
    <source>
        <strain evidence="2">ATCC 9637 / CCM 2024 / DSM 1116 / LMG 11080 / NBRC 13500 / NCIMB 8666 / NRRL B-766 / W</strain>
    </source>
</reference>
<dbReference type="Proteomes" id="UP000008525">
    <property type="component" value="Chromosome"/>
</dbReference>
<dbReference type="AlphaFoldDB" id="A0A0H3EU58"/>
<organism evidence="1 2">
    <name type="scientific">Escherichia coli (strain ATCC 9637 / CCM 2024 / DSM 1116 / LMG 11080 / NBRC 13500 / NCIMB 8666 / NRRL B-766 / W)</name>
    <dbReference type="NCBI Taxonomy" id="566546"/>
    <lineage>
        <taxon>Bacteria</taxon>
        <taxon>Pseudomonadati</taxon>
        <taxon>Pseudomonadota</taxon>
        <taxon>Gammaproteobacteria</taxon>
        <taxon>Enterobacterales</taxon>
        <taxon>Enterobacteriaceae</taxon>
        <taxon>Escherichia</taxon>
    </lineage>
</organism>
<dbReference type="KEGG" id="elw:ECW_m0943"/>
<evidence type="ECO:0000313" key="2">
    <source>
        <dbReference type="Proteomes" id="UP000008525"/>
    </source>
</evidence>
<evidence type="ECO:0000313" key="1">
    <source>
        <dbReference type="EMBL" id="ADT74449.1"/>
    </source>
</evidence>
<gene>
    <name evidence="1" type="ordered locus">ECW_m0943</name>
</gene>
<proteinExistence type="predicted"/>
<sequence>MCHYTLTEVIPGLHDVTGAIELPEDNWFFTMTEIPQGMELTINEKGEPILIEVNQSQGIQAK</sequence>
<dbReference type="EMBL" id="CP002185">
    <property type="protein sequence ID" value="ADT74449.1"/>
    <property type="molecule type" value="Genomic_DNA"/>
</dbReference>
<accession>A0A0H3EU58</accession>
<protein>
    <submittedName>
        <fullName evidence="1">Uncharacterized protein</fullName>
    </submittedName>
</protein>
<dbReference type="RefSeq" id="WP_014640280.1">
    <property type="nucleotide sequence ID" value="NC_017635.1"/>
</dbReference>
<name>A0A0H3EU58_ECOLW</name>